<dbReference type="EMBL" id="CP109134">
    <property type="protein sequence ID" value="WSD11712.1"/>
    <property type="molecule type" value="Genomic_DNA"/>
</dbReference>
<proteinExistence type="predicted"/>
<accession>A0ABZ1GZH5</accession>
<dbReference type="GeneID" id="91540971"/>
<keyword evidence="3" id="KW-1185">Reference proteome</keyword>
<name>A0ABZ1GZH5_9ACTN</name>
<evidence type="ECO:0000313" key="2">
    <source>
        <dbReference type="EMBL" id="WSD11712.1"/>
    </source>
</evidence>
<sequence>MRRPGIRPGDLCLPPQFLGAPIDIDVHAIDANPAKGEGAHRHFDFRFAFYLVTEEPLPLALQDSAADVAPPGAAADPAAARAVMVAQVEEEGTLGPGPVRDALLVLPREVLMPQAYVRRSASGETPPRWGLLDWAAVPVCSSSTTGNRSWAGRADHGRGRPSRRCPP</sequence>
<dbReference type="RefSeq" id="WP_326757296.1">
    <property type="nucleotide sequence ID" value="NZ_CP109134.1"/>
</dbReference>
<evidence type="ECO:0000256" key="1">
    <source>
        <dbReference type="SAM" id="MobiDB-lite"/>
    </source>
</evidence>
<dbReference type="Proteomes" id="UP001335325">
    <property type="component" value="Chromosome"/>
</dbReference>
<evidence type="ECO:0000313" key="3">
    <source>
        <dbReference type="Proteomes" id="UP001335325"/>
    </source>
</evidence>
<reference evidence="2 3" key="1">
    <citation type="submission" date="2022-10" db="EMBL/GenBank/DDBJ databases">
        <title>The complete genomes of actinobacterial strains from the NBC collection.</title>
        <authorList>
            <person name="Joergensen T.S."/>
            <person name="Alvarez Arevalo M."/>
            <person name="Sterndorff E.B."/>
            <person name="Faurdal D."/>
            <person name="Vuksanovic O."/>
            <person name="Mourched A.-S."/>
            <person name="Charusanti P."/>
            <person name="Shaw S."/>
            <person name="Blin K."/>
            <person name="Weber T."/>
        </authorList>
    </citation>
    <scope>NUCLEOTIDE SEQUENCE [LARGE SCALE GENOMIC DNA]</scope>
    <source>
        <strain evidence="2 3">NBC 01753</strain>
    </source>
</reference>
<feature type="region of interest" description="Disordered" evidence="1">
    <location>
        <begin position="142"/>
        <end position="167"/>
    </location>
</feature>
<gene>
    <name evidence="2" type="ORF">OIE73_00330</name>
</gene>
<protein>
    <submittedName>
        <fullName evidence="2">Uncharacterized protein</fullName>
    </submittedName>
</protein>
<organism evidence="2 3">
    <name type="scientific">Streptomyces hirsutus</name>
    <dbReference type="NCBI Taxonomy" id="35620"/>
    <lineage>
        <taxon>Bacteria</taxon>
        <taxon>Bacillati</taxon>
        <taxon>Actinomycetota</taxon>
        <taxon>Actinomycetes</taxon>
        <taxon>Kitasatosporales</taxon>
        <taxon>Streptomycetaceae</taxon>
        <taxon>Streptomyces</taxon>
    </lineage>
</organism>